<gene>
    <name evidence="3" type="ORF">Rifp1Sym_fk00040</name>
</gene>
<name>G2DHN0_9GAMM</name>
<dbReference type="Pfam" id="PF03793">
    <property type="entry name" value="PASTA"/>
    <property type="match status" value="1"/>
</dbReference>
<keyword evidence="4" id="KW-1185">Reference proteome</keyword>
<feature type="compositionally biased region" description="Low complexity" evidence="1">
    <location>
        <begin position="15"/>
        <end position="25"/>
    </location>
</feature>
<evidence type="ECO:0000256" key="1">
    <source>
        <dbReference type="SAM" id="MobiDB-lite"/>
    </source>
</evidence>
<evidence type="ECO:0000313" key="4">
    <source>
        <dbReference type="Proteomes" id="UP000004491"/>
    </source>
</evidence>
<reference evidence="3" key="1">
    <citation type="journal article" date="2011" name="ISME J.">
        <title>The endosymbionts of the deep-sea tubeworms Riftia pachyptila and Tevnia jerichonana share an identical physiology as revealed by proteogenomic analyses.</title>
        <authorList>
            <person name="Gardebrecht A."/>
            <person name="Markert S."/>
            <person name="Felbeck H."/>
            <person name="Thuermer A."/>
            <person name="Albrecht D."/>
            <person name="Wollherr A."/>
            <person name="Kabisch J."/>
            <person name="Lehmann R."/>
            <person name="Daniel R."/>
            <person name="Liesegang H."/>
            <person name="Hecker M."/>
            <person name="Sievert S.M."/>
            <person name="Schweder T."/>
        </authorList>
    </citation>
    <scope>NUCLEOTIDE SEQUENCE [LARGE SCALE GENOMIC DNA]</scope>
</reference>
<accession>G2DHN0</accession>
<dbReference type="AlphaFoldDB" id="G2DHN0"/>
<organism evidence="3 4">
    <name type="scientific">endosymbiont of Riftia pachyptila</name>
    <name type="common">vent Ph05</name>
    <dbReference type="NCBI Taxonomy" id="1048808"/>
    <lineage>
        <taxon>Bacteria</taxon>
        <taxon>Pseudomonadati</taxon>
        <taxon>Pseudomonadota</taxon>
        <taxon>Gammaproteobacteria</taxon>
        <taxon>sulfur-oxidizing symbionts</taxon>
    </lineage>
</organism>
<dbReference type="RefSeq" id="WP_005966496.1">
    <property type="nucleotide sequence ID" value="NZ_AFOC01000142.1"/>
</dbReference>
<feature type="domain" description="PASTA" evidence="2">
    <location>
        <begin position="85"/>
        <end position="148"/>
    </location>
</feature>
<feature type="region of interest" description="Disordered" evidence="1">
    <location>
        <begin position="1"/>
        <end position="25"/>
    </location>
</feature>
<dbReference type="InterPro" id="IPR005543">
    <property type="entry name" value="PASTA_dom"/>
</dbReference>
<proteinExistence type="predicted"/>
<sequence>MRVSLHLGRSIQGGATPTSATAPQPAVATQLSRIGRNLGIRPRLYATPVDAGYANRYGYQANISAKLTFKIIPVPAPEGADELRKMPNLVGHSLIESRTIADSLGLEIRLQDSQGDPLDTADEASLVTAQQPAGEQIVRLGDEILLTLG</sequence>
<dbReference type="Proteomes" id="UP000004491">
    <property type="component" value="Unassembled WGS sequence"/>
</dbReference>
<evidence type="ECO:0000313" key="3">
    <source>
        <dbReference type="EMBL" id="EGV49877.1"/>
    </source>
</evidence>
<comment type="caution">
    <text evidence="3">The sequence shown here is derived from an EMBL/GenBank/DDBJ whole genome shotgun (WGS) entry which is preliminary data.</text>
</comment>
<dbReference type="CDD" id="cd06577">
    <property type="entry name" value="PASTA_pknB"/>
    <property type="match status" value="1"/>
</dbReference>
<protein>
    <recommendedName>
        <fullName evidence="2">PASTA domain-containing protein</fullName>
    </recommendedName>
</protein>
<evidence type="ECO:0000259" key="2">
    <source>
        <dbReference type="Pfam" id="PF03793"/>
    </source>
</evidence>
<dbReference type="EMBL" id="AFOC01000142">
    <property type="protein sequence ID" value="EGV49877.1"/>
    <property type="molecule type" value="Genomic_DNA"/>
</dbReference>
<dbReference type="Gene3D" id="3.30.10.20">
    <property type="match status" value="1"/>
</dbReference>